<dbReference type="Proteomes" id="UP000749740">
    <property type="component" value="Unassembled WGS sequence"/>
</dbReference>
<sequence length="225" mass="26247">MAEARDKDTEFREMITRRRRRLVGNDWYAIRTAPGTQRMARHVEDAPISRIGESIIERNLRNEGISVYMPAYWYESIHHRTRKVIQRRLPLLVGYAFVNLENMNFEQVRDVDGVVCFLRSEFGPIRFSGDDLSIIAAEELTRRQAFRRERITRIQKETAGQAMQLRGNLRKILPKGRGNRINLRDQALIAIKGMKPEMQSKIMGMLSQLEQLEAYEGLETIDRVA</sequence>
<dbReference type="AlphaFoldDB" id="A0A9Q3M6M6"/>
<dbReference type="InterPro" id="IPR006645">
    <property type="entry name" value="NGN-like_dom"/>
</dbReference>
<name>A0A9Q3M6M6_9HYPH</name>
<dbReference type="Pfam" id="PF02357">
    <property type="entry name" value="NusG"/>
    <property type="match status" value="1"/>
</dbReference>
<keyword evidence="1" id="KW-0804">Transcription</keyword>
<reference evidence="3" key="1">
    <citation type="submission" date="2020-04" db="EMBL/GenBank/DDBJ databases">
        <title>Global-level population genomics: horizontal gene transfer, symbiosis and evolution in Rhizobia.</title>
        <authorList>
            <person name="Gai Y."/>
        </authorList>
    </citation>
    <scope>NUCLEOTIDE SEQUENCE</scope>
    <source>
        <strain evidence="3">BLR57</strain>
    </source>
</reference>
<evidence type="ECO:0000313" key="4">
    <source>
        <dbReference type="Proteomes" id="UP000749740"/>
    </source>
</evidence>
<evidence type="ECO:0000313" key="3">
    <source>
        <dbReference type="EMBL" id="MBX5021207.1"/>
    </source>
</evidence>
<dbReference type="Gene3D" id="3.30.70.940">
    <property type="entry name" value="NusG, N-terminal domain"/>
    <property type="match status" value="1"/>
</dbReference>
<proteinExistence type="predicted"/>
<dbReference type="EMBL" id="JABDYC010000001">
    <property type="protein sequence ID" value="MBX5021207.1"/>
    <property type="molecule type" value="Genomic_DNA"/>
</dbReference>
<accession>A0A9Q3M6M6</accession>
<protein>
    <recommendedName>
        <fullName evidence="2">NusG-like N-terminal domain-containing protein</fullName>
    </recommendedName>
</protein>
<organism evidence="3 4">
    <name type="scientific">Rhizobium lentis</name>
    <dbReference type="NCBI Taxonomy" id="1138194"/>
    <lineage>
        <taxon>Bacteria</taxon>
        <taxon>Pseudomonadati</taxon>
        <taxon>Pseudomonadota</taxon>
        <taxon>Alphaproteobacteria</taxon>
        <taxon>Hyphomicrobiales</taxon>
        <taxon>Rhizobiaceae</taxon>
        <taxon>Rhizobium/Agrobacterium group</taxon>
        <taxon>Rhizobium</taxon>
    </lineage>
</organism>
<evidence type="ECO:0000259" key="2">
    <source>
        <dbReference type="Pfam" id="PF02357"/>
    </source>
</evidence>
<evidence type="ECO:0000256" key="1">
    <source>
        <dbReference type="ARBA" id="ARBA00023163"/>
    </source>
</evidence>
<dbReference type="RefSeq" id="WP_221133352.1">
    <property type="nucleotide sequence ID" value="NZ_JABDYC010000001.1"/>
</dbReference>
<comment type="caution">
    <text evidence="3">The sequence shown here is derived from an EMBL/GenBank/DDBJ whole genome shotgun (WGS) entry which is preliminary data.</text>
</comment>
<dbReference type="GO" id="GO:0006354">
    <property type="term" value="P:DNA-templated transcription elongation"/>
    <property type="evidence" value="ECO:0007669"/>
    <property type="project" value="InterPro"/>
</dbReference>
<feature type="domain" description="NusG-like N-terminal" evidence="2">
    <location>
        <begin position="53"/>
        <end position="132"/>
    </location>
</feature>
<dbReference type="InterPro" id="IPR036735">
    <property type="entry name" value="NGN_dom_sf"/>
</dbReference>
<dbReference type="SUPFAM" id="SSF82679">
    <property type="entry name" value="N-utilization substance G protein NusG, N-terminal domain"/>
    <property type="match status" value="1"/>
</dbReference>
<gene>
    <name evidence="3" type="ORF">HJB63_01185</name>
</gene>